<accession>A0A1D3UNB1</accession>
<protein>
    <submittedName>
        <fullName evidence="1">Uncharacterized protein</fullName>
    </submittedName>
</protein>
<dbReference type="Proteomes" id="UP000182057">
    <property type="component" value="Unassembled WGS sequence"/>
</dbReference>
<evidence type="ECO:0000313" key="1">
    <source>
        <dbReference type="EMBL" id="SCQ21555.1"/>
    </source>
</evidence>
<sequence length="150" mass="17226">MKQNVKVQSVIESLFLSVVERLTKDHALRVINSLGVQLDLEAGEIQIFDEQERLLRKKVIFDWADSKNKDEAFTPQKIAMIRSAINKVAGEGAFEHSNFMKPFVIRLTNEDFSTIEALYSVEDTPGEGDLLKSLDRELKDFYRKLFSDVE</sequence>
<dbReference type="GeneID" id="34758814"/>
<gene>
    <name evidence="1" type="ORF">TFUB20_01411</name>
</gene>
<evidence type="ECO:0000313" key="2">
    <source>
        <dbReference type="Proteomes" id="UP000182057"/>
    </source>
</evidence>
<dbReference type="RefSeq" id="WP_041590755.1">
    <property type="nucleotide sequence ID" value="NZ_CALHNL010000075.1"/>
</dbReference>
<name>A0A1D3UNB1_TANFO</name>
<dbReference type="AlphaFoldDB" id="A0A1D3UNB1"/>
<reference evidence="1 2" key="1">
    <citation type="submission" date="2016-09" db="EMBL/GenBank/DDBJ databases">
        <authorList>
            <person name="Capua I."/>
            <person name="De Benedictis P."/>
            <person name="Joannis T."/>
            <person name="Lombin L.H."/>
            <person name="Cattoli G."/>
        </authorList>
    </citation>
    <scope>NUCLEOTIDE SEQUENCE [LARGE SCALE GENOMIC DNA]</scope>
    <source>
        <strain evidence="1 2">UB20</strain>
    </source>
</reference>
<organism evidence="1 2">
    <name type="scientific">Tannerella forsythia</name>
    <name type="common">Bacteroides forsythus</name>
    <dbReference type="NCBI Taxonomy" id="28112"/>
    <lineage>
        <taxon>Bacteria</taxon>
        <taxon>Pseudomonadati</taxon>
        <taxon>Bacteroidota</taxon>
        <taxon>Bacteroidia</taxon>
        <taxon>Bacteroidales</taxon>
        <taxon>Tannerellaceae</taxon>
        <taxon>Tannerella</taxon>
    </lineage>
</organism>
<dbReference type="OrthoDB" id="1099156at2"/>
<dbReference type="EMBL" id="FMMM01000054">
    <property type="protein sequence ID" value="SCQ21555.1"/>
    <property type="molecule type" value="Genomic_DNA"/>
</dbReference>
<proteinExistence type="predicted"/>